<dbReference type="EMBL" id="JAJEPW010000009">
    <property type="protein sequence ID" value="MCC2128853.1"/>
    <property type="molecule type" value="Genomic_DNA"/>
</dbReference>
<proteinExistence type="predicted"/>
<evidence type="ECO:0000313" key="1">
    <source>
        <dbReference type="EMBL" id="MCC2128853.1"/>
    </source>
</evidence>
<organism evidence="1 2">
    <name type="scientific">Brotocaccenecus cirricatena</name>
    <dbReference type="NCBI Taxonomy" id="3064195"/>
    <lineage>
        <taxon>Bacteria</taxon>
        <taxon>Bacillati</taxon>
        <taxon>Bacillota</taxon>
        <taxon>Clostridia</taxon>
        <taxon>Eubacteriales</taxon>
        <taxon>Oscillospiraceae</taxon>
        <taxon>Brotocaccenecus</taxon>
    </lineage>
</organism>
<name>A0AAE3DCB7_9FIRM</name>
<evidence type="ECO:0000313" key="2">
    <source>
        <dbReference type="Proteomes" id="UP001199319"/>
    </source>
</evidence>
<reference evidence="1" key="1">
    <citation type="submission" date="2021-10" db="EMBL/GenBank/DDBJ databases">
        <title>Anaerobic single-cell dispensing facilitates the cultivation of human gut bacteria.</title>
        <authorList>
            <person name="Afrizal A."/>
        </authorList>
    </citation>
    <scope>NUCLEOTIDE SEQUENCE</scope>
    <source>
        <strain evidence="1">CLA-AA-H272</strain>
    </source>
</reference>
<protein>
    <submittedName>
        <fullName evidence="1">Uncharacterized protein</fullName>
    </submittedName>
</protein>
<gene>
    <name evidence="1" type="ORF">LKD37_04860</name>
</gene>
<sequence length="122" mass="13161">MNNEMKFEKNGLLIPNGALEELGLAGISLSAWLGQDHILLMPQEMTALQLLHALDGLSQASVELLGVLQEACRMPCAGDCERDMDDVPQVPENIRPLLMLSGCCPSALAQLLEEGDIVYAAE</sequence>
<comment type="caution">
    <text evidence="1">The sequence shown here is derived from an EMBL/GenBank/DDBJ whole genome shotgun (WGS) entry which is preliminary data.</text>
</comment>
<dbReference type="AlphaFoldDB" id="A0AAE3DCB7"/>
<dbReference type="RefSeq" id="WP_302928154.1">
    <property type="nucleotide sequence ID" value="NZ_JAJEPW010000009.1"/>
</dbReference>
<accession>A0AAE3DCB7</accession>
<dbReference type="Proteomes" id="UP001199319">
    <property type="component" value="Unassembled WGS sequence"/>
</dbReference>
<keyword evidence="2" id="KW-1185">Reference proteome</keyword>